<proteinExistence type="predicted"/>
<evidence type="ECO:0000256" key="9">
    <source>
        <dbReference type="SAM" id="MobiDB-lite"/>
    </source>
</evidence>
<keyword evidence="3" id="KW-0479">Metal-binding</keyword>
<feature type="region of interest" description="Disordered" evidence="9">
    <location>
        <begin position="954"/>
        <end position="982"/>
    </location>
</feature>
<reference evidence="11 12" key="1">
    <citation type="submission" date="2020-03" db="EMBL/GenBank/DDBJ databases">
        <title>Dissostichus mawsoni Genome sequencing and assembly.</title>
        <authorList>
            <person name="Park H."/>
        </authorList>
    </citation>
    <scope>NUCLEOTIDE SEQUENCE [LARGE SCALE GENOMIC DNA]</scope>
    <source>
        <strain evidence="11">DM0001</strain>
        <tissue evidence="11">Muscle</tissue>
    </source>
</reference>
<evidence type="ECO:0000313" key="12">
    <source>
        <dbReference type="Proteomes" id="UP000518266"/>
    </source>
</evidence>
<dbReference type="Pfam" id="PF01363">
    <property type="entry name" value="FYVE"/>
    <property type="match status" value="1"/>
</dbReference>
<dbReference type="GO" id="GO:0008270">
    <property type="term" value="F:zinc ion binding"/>
    <property type="evidence" value="ECO:0007669"/>
    <property type="project" value="UniProtKB-KW"/>
</dbReference>
<dbReference type="InterPro" id="IPR013083">
    <property type="entry name" value="Znf_RING/FYVE/PHD"/>
</dbReference>
<dbReference type="PANTHER" id="PTHR46591">
    <property type="entry name" value="ZINC FINGER FYVE DOMAIN-CONTAINING PROTEIN 26"/>
    <property type="match status" value="1"/>
</dbReference>
<feature type="region of interest" description="Disordered" evidence="9">
    <location>
        <begin position="278"/>
        <end position="298"/>
    </location>
</feature>
<dbReference type="Pfam" id="PF25569">
    <property type="entry name" value="TPR_ZFYVE26"/>
    <property type="match status" value="1"/>
</dbReference>
<dbReference type="GO" id="GO:0030496">
    <property type="term" value="C:midbody"/>
    <property type="evidence" value="ECO:0007669"/>
    <property type="project" value="TreeGrafter"/>
</dbReference>
<dbReference type="AlphaFoldDB" id="A0A7J5Y7B1"/>
<comment type="function">
    <text evidence="7">Phosphatidylinositol 3-phosphate-binding protein required for the abscission step in cytokinesis: recruited to the midbody during cytokinesis and acts as a regulator of abscission. May also be required for efficient homologous recombination DNA double-strand break repair.</text>
</comment>
<feature type="compositionally biased region" description="Polar residues" evidence="9">
    <location>
        <begin position="1018"/>
        <end position="1029"/>
    </location>
</feature>
<feature type="region of interest" description="Disordered" evidence="9">
    <location>
        <begin position="153"/>
        <end position="194"/>
    </location>
</feature>
<comment type="caution">
    <text evidence="11">The sequence shown here is derived from an EMBL/GenBank/DDBJ whole genome shotgun (WGS) entry which is preliminary data.</text>
</comment>
<dbReference type="GO" id="GO:0000724">
    <property type="term" value="P:double-strand break repair via homologous recombination"/>
    <property type="evidence" value="ECO:0007669"/>
    <property type="project" value="InterPro"/>
</dbReference>
<evidence type="ECO:0000256" key="2">
    <source>
        <dbReference type="ARBA" id="ARBA00022553"/>
    </source>
</evidence>
<name>A0A7J5Y7B1_DISMA</name>
<accession>A0A7J5Y7B1</accession>
<comment type="subunit">
    <text evidence="6">Interacts with AP5Z1, AP5B1, AP5S1 and SPG11. Interacts with TTC19 and KIF13A.</text>
</comment>
<dbReference type="OrthoDB" id="1936617at2759"/>
<gene>
    <name evidence="11" type="ORF">F7725_008479</name>
</gene>
<keyword evidence="5" id="KW-0862">Zinc</keyword>
<evidence type="ECO:0000256" key="1">
    <source>
        <dbReference type="ARBA" id="ARBA00014373"/>
    </source>
</evidence>
<feature type="non-terminal residue" evidence="11">
    <location>
        <position position="1205"/>
    </location>
</feature>
<feature type="domain" description="FYVE-type" evidence="10">
    <location>
        <begin position="542"/>
        <end position="603"/>
    </location>
</feature>
<protein>
    <recommendedName>
        <fullName evidence="1">Zinc finger FYVE domain-containing protein 26</fullName>
    </recommendedName>
</protein>
<feature type="compositionally biased region" description="Low complexity" evidence="9">
    <location>
        <begin position="478"/>
        <end position="505"/>
    </location>
</feature>
<evidence type="ECO:0000256" key="4">
    <source>
        <dbReference type="ARBA" id="ARBA00022771"/>
    </source>
</evidence>
<keyword evidence="12" id="KW-1185">Reference proteome</keyword>
<dbReference type="InterPro" id="IPR057946">
    <property type="entry name" value="TPR_ZFYVE26"/>
</dbReference>
<dbReference type="SUPFAM" id="SSF57903">
    <property type="entry name" value="FYVE/PHD zinc finger"/>
    <property type="match status" value="1"/>
</dbReference>
<sequence>MKQLLRSLDQLCPFEPDGDPARPDYVRSFLDYVNTLASVLVRSLGSEDQSSEVKLGNPLLVLLQTPFQLFSHLLFDRQVSPDRVLSLLQQERLRLSVQQVIVQRCCEALPVWVSSSGDVSSPQNKDGGVFGVANLSLLLQQHAQEHMSTLGITETQSDTSSESDSSVEEPSSAPTNLSTSPPSSSSSSSSSSTSSSFLLTPSALSFLKSRSPLLATLACLSACKGETARSQPSGWSGYFRSNRKEVLLDGEQISREADALLKEFPILQATGGGSLWETPGQSAAVGASGGSFPGSSSGSLPEISLLQRPEPSSQPAGADADLRARVALQALHRWPLSACLELLDFCLNDPDTEASLRKDLELKKKQLDIYKWEFALCAQWVDLYPVSDQLKLKLQTEHLLHLLEKGQTDEAFQRALDLRPGLPACHFLADFLTLHFQRQDYFPLLSEPLLMLEQLLMNLKVDWAEVAVRTLRSLCPAQDSSSLSSSRIESPTPSTASTPTHTLSSNSSDREKDRSSAGRKHRSSAKFQPPEQPPNRRDWVPDTKQLLCMVCQRERFTMFNRRHHCRRCGRLVCHACSEHKMLVAGCPREEEVRVCDHSDDEMEPAEETGSPVVTEETLDGMLHLPEVIQRQIHLSTNPAENQLSRSDAFLCVALLSLHSDQTACGHQLISHCRSLSRKLTNPEVDACLLTDIMKQLLFSAKLIYISKVDVLKILVTANYKDIPSLDDIVETSAITRLRHQLLEAEHYQLAVEAWGMACLKAGNLSGAREKFSRFLKAPLDRNQLNLGPLLLQEVVQHLENTVQLNLNSSPGEDILASLRDLEEALSESSGPSDRSEAPLQGVRQQECLFYLNTFGTHLALECPDEVFLEGVLQPSLEKGRLGSLQSIMEKLDPGLETCSRYLIASCQFLQRRGYFNTLYQLQQFMTDHVRAAMTCIRFFTHGATSYLQLGENQLAGPGQRAPEDVPAGAAGPGGGKRRSQVNSFRKMMSSSDVSRHMNTIELQLEVTRFLHRCESAVSPKSPQSATFSPKSPGASAPPTLFGGSPVKVEVACKVMLGGKNIEEGFGIAYRVVQRLVRQRQYGAVRQLLKCVGESGTATKNDCDALILSCVSIADKSRADAKDLESLILEAKSTESKIKAYLLCGKLRPAYLLAVKLEAGRAGPLVQDVLQAAEGAQDSVMQNICSQWLSEHHSKSAQQRQARPSA</sequence>
<dbReference type="EMBL" id="JAAKFY010000015">
    <property type="protein sequence ID" value="KAF3845316.1"/>
    <property type="molecule type" value="Genomic_DNA"/>
</dbReference>
<evidence type="ECO:0000256" key="6">
    <source>
        <dbReference type="ARBA" id="ARBA00025962"/>
    </source>
</evidence>
<dbReference type="InterPro" id="IPR028730">
    <property type="entry name" value="ZFYVE26"/>
</dbReference>
<feature type="region of interest" description="Disordered" evidence="9">
    <location>
        <begin position="1017"/>
        <end position="1040"/>
    </location>
</feature>
<evidence type="ECO:0000313" key="11">
    <source>
        <dbReference type="EMBL" id="KAF3845316.1"/>
    </source>
</evidence>
<dbReference type="GO" id="GO:0005813">
    <property type="term" value="C:centrosome"/>
    <property type="evidence" value="ECO:0007669"/>
    <property type="project" value="TreeGrafter"/>
</dbReference>
<evidence type="ECO:0000256" key="7">
    <source>
        <dbReference type="ARBA" id="ARBA00044939"/>
    </source>
</evidence>
<dbReference type="InterPro" id="IPR011011">
    <property type="entry name" value="Znf_FYVE_PHD"/>
</dbReference>
<dbReference type="GO" id="GO:0005765">
    <property type="term" value="C:lysosomal membrane"/>
    <property type="evidence" value="ECO:0007669"/>
    <property type="project" value="TreeGrafter"/>
</dbReference>
<dbReference type="Proteomes" id="UP000518266">
    <property type="component" value="Unassembled WGS sequence"/>
</dbReference>
<dbReference type="GO" id="GO:0032266">
    <property type="term" value="F:phosphatidylinositol-3-phosphate binding"/>
    <property type="evidence" value="ECO:0007669"/>
    <property type="project" value="InterPro"/>
</dbReference>
<dbReference type="InterPro" id="IPR000306">
    <property type="entry name" value="Znf_FYVE"/>
</dbReference>
<keyword evidence="2" id="KW-0597">Phosphoprotein</keyword>
<dbReference type="InterPro" id="IPR017455">
    <property type="entry name" value="Znf_FYVE-rel"/>
</dbReference>
<evidence type="ECO:0000256" key="5">
    <source>
        <dbReference type="ARBA" id="ARBA00022833"/>
    </source>
</evidence>
<dbReference type="GO" id="GO:0000281">
    <property type="term" value="P:mitotic cytokinesis"/>
    <property type="evidence" value="ECO:0007669"/>
    <property type="project" value="InterPro"/>
</dbReference>
<dbReference type="PROSITE" id="PS50178">
    <property type="entry name" value="ZF_FYVE"/>
    <property type="match status" value="1"/>
</dbReference>
<dbReference type="Gene3D" id="3.30.40.10">
    <property type="entry name" value="Zinc/RING finger domain, C3HC4 (zinc finger)"/>
    <property type="match status" value="1"/>
</dbReference>
<evidence type="ECO:0000256" key="3">
    <source>
        <dbReference type="ARBA" id="ARBA00022723"/>
    </source>
</evidence>
<evidence type="ECO:0000259" key="10">
    <source>
        <dbReference type="PROSITE" id="PS50178"/>
    </source>
</evidence>
<dbReference type="GO" id="GO:0032465">
    <property type="term" value="P:regulation of cytokinesis"/>
    <property type="evidence" value="ECO:0007669"/>
    <property type="project" value="TreeGrafter"/>
</dbReference>
<keyword evidence="4 8" id="KW-0863">Zinc-finger</keyword>
<evidence type="ECO:0000256" key="8">
    <source>
        <dbReference type="PROSITE-ProRule" id="PRU00091"/>
    </source>
</evidence>
<dbReference type="PANTHER" id="PTHR46591:SF1">
    <property type="entry name" value="ZINC FINGER FYVE DOMAIN-CONTAINING PROTEIN 26"/>
    <property type="match status" value="1"/>
</dbReference>
<dbReference type="SMART" id="SM00064">
    <property type="entry name" value="FYVE"/>
    <property type="match status" value="1"/>
</dbReference>
<feature type="region of interest" description="Disordered" evidence="9">
    <location>
        <begin position="478"/>
        <end position="539"/>
    </location>
</feature>
<organism evidence="11 12">
    <name type="scientific">Dissostichus mawsoni</name>
    <name type="common">Antarctic cod</name>
    <dbReference type="NCBI Taxonomy" id="36200"/>
    <lineage>
        <taxon>Eukaryota</taxon>
        <taxon>Metazoa</taxon>
        <taxon>Chordata</taxon>
        <taxon>Craniata</taxon>
        <taxon>Vertebrata</taxon>
        <taxon>Euteleostomi</taxon>
        <taxon>Actinopterygii</taxon>
        <taxon>Neopterygii</taxon>
        <taxon>Teleostei</taxon>
        <taxon>Neoteleostei</taxon>
        <taxon>Acanthomorphata</taxon>
        <taxon>Eupercaria</taxon>
        <taxon>Perciformes</taxon>
        <taxon>Notothenioidei</taxon>
        <taxon>Nototheniidae</taxon>
        <taxon>Dissostichus</taxon>
    </lineage>
</organism>